<dbReference type="GO" id="GO:0046872">
    <property type="term" value="F:metal ion binding"/>
    <property type="evidence" value="ECO:0007669"/>
    <property type="project" value="UniProtKB-KW"/>
</dbReference>
<dbReference type="CDD" id="cd24015">
    <property type="entry name" value="ASKHA_NBD_PanK-III"/>
    <property type="match status" value="1"/>
</dbReference>
<evidence type="ECO:0000256" key="8">
    <source>
        <dbReference type="ARBA" id="ARBA00022679"/>
    </source>
</evidence>
<evidence type="ECO:0000256" key="10">
    <source>
        <dbReference type="ARBA" id="ARBA00022777"/>
    </source>
</evidence>
<comment type="subunit">
    <text evidence="5 16">Homodimer.</text>
</comment>
<dbReference type="PANTHER" id="PTHR34265">
    <property type="entry name" value="TYPE III PANTOTHENATE KINASE"/>
    <property type="match status" value="1"/>
</dbReference>
<organism evidence="17 18">
    <name type="scientific">Psychroflexus maritimus</name>
    <dbReference type="NCBI Taxonomy" id="2714865"/>
    <lineage>
        <taxon>Bacteria</taxon>
        <taxon>Pseudomonadati</taxon>
        <taxon>Bacteroidota</taxon>
        <taxon>Flavobacteriia</taxon>
        <taxon>Flavobacteriales</taxon>
        <taxon>Flavobacteriaceae</taxon>
        <taxon>Psychroflexus</taxon>
    </lineage>
</organism>
<keyword evidence="13 16" id="KW-0173">Coenzyme A biosynthesis</keyword>
<sequence>MNIAIDVGNTRVKLGVFSAENKYVNAVLKEEVEDELNFIFSKYDSIYKSIVSASGKIDQKWINLLKEKTQLHVFSPSSKVPFISNYTTPKTLGLDRKALVAAASVDFPLQNVLVIDLGTCITYDFIDSKNCYHGGAISPGIKMRFQSMNNFTENLPLIKKDAKAHRFKSIGNSTENALSIGVFEGIIYEIQGFVRQYRRQFHDLTVILCGGDANLLAGRLKNSIFANSNFQLKGLNHILEQNTN</sequence>
<keyword evidence="12 16" id="KW-0630">Potassium</keyword>
<name>A0A967AE04_9FLAO</name>
<evidence type="ECO:0000256" key="2">
    <source>
        <dbReference type="ARBA" id="ARBA00001958"/>
    </source>
</evidence>
<comment type="pathway">
    <text evidence="4 16">Cofactor biosynthesis; coenzyme A biosynthesis; CoA from (R)-pantothenate: step 1/5.</text>
</comment>
<keyword evidence="18" id="KW-1185">Reference proteome</keyword>
<dbReference type="NCBIfam" id="NF009853">
    <property type="entry name" value="PRK13320.1-5"/>
    <property type="match status" value="1"/>
</dbReference>
<dbReference type="PANTHER" id="PTHR34265:SF1">
    <property type="entry name" value="TYPE III PANTOTHENATE KINASE"/>
    <property type="match status" value="1"/>
</dbReference>
<dbReference type="EMBL" id="JAANAS010000083">
    <property type="protein sequence ID" value="NGZ90564.1"/>
    <property type="molecule type" value="Genomic_DNA"/>
</dbReference>
<evidence type="ECO:0000256" key="13">
    <source>
        <dbReference type="ARBA" id="ARBA00022993"/>
    </source>
</evidence>
<comment type="caution">
    <text evidence="17">The sequence shown here is derived from an EMBL/GenBank/DDBJ whole genome shotgun (WGS) entry which is preliminary data.</text>
</comment>
<dbReference type="GO" id="GO:0005737">
    <property type="term" value="C:cytoplasm"/>
    <property type="evidence" value="ECO:0007669"/>
    <property type="project" value="UniProtKB-SubCell"/>
</dbReference>
<keyword evidence="8 16" id="KW-0808">Transferase</keyword>
<feature type="binding site" evidence="16">
    <location>
        <position position="119"/>
    </location>
    <ligand>
        <name>ATP</name>
        <dbReference type="ChEBI" id="CHEBI:30616"/>
    </ligand>
</feature>
<dbReference type="Gene3D" id="3.30.420.40">
    <property type="match status" value="1"/>
</dbReference>
<proteinExistence type="inferred from homology"/>
<keyword evidence="11 16" id="KW-0067">ATP-binding</keyword>
<gene>
    <name evidence="16" type="primary">coaX</name>
    <name evidence="17" type="ORF">G7034_09895</name>
</gene>
<protein>
    <recommendedName>
        <fullName evidence="15 16">Type III pantothenate kinase</fullName>
        <ecNumber evidence="6 16">2.7.1.33</ecNumber>
    </recommendedName>
    <alternativeName>
        <fullName evidence="16">PanK-III</fullName>
    </alternativeName>
    <alternativeName>
        <fullName evidence="16">Pantothenic acid kinase</fullName>
    </alternativeName>
</protein>
<dbReference type="Pfam" id="PF03309">
    <property type="entry name" value="Pan_kinase"/>
    <property type="match status" value="1"/>
</dbReference>
<dbReference type="Proteomes" id="UP000643701">
    <property type="component" value="Unassembled WGS sequence"/>
</dbReference>
<dbReference type="GO" id="GO:0015937">
    <property type="term" value="P:coenzyme A biosynthetic process"/>
    <property type="evidence" value="ECO:0007669"/>
    <property type="project" value="UniProtKB-UniRule"/>
</dbReference>
<evidence type="ECO:0000256" key="11">
    <source>
        <dbReference type="ARBA" id="ARBA00022840"/>
    </source>
</evidence>
<comment type="catalytic activity">
    <reaction evidence="1 16">
        <text>(R)-pantothenate + ATP = (R)-4'-phosphopantothenate + ADP + H(+)</text>
        <dbReference type="Rhea" id="RHEA:16373"/>
        <dbReference type="ChEBI" id="CHEBI:10986"/>
        <dbReference type="ChEBI" id="CHEBI:15378"/>
        <dbReference type="ChEBI" id="CHEBI:29032"/>
        <dbReference type="ChEBI" id="CHEBI:30616"/>
        <dbReference type="ChEBI" id="CHEBI:456216"/>
        <dbReference type="EC" id="2.7.1.33"/>
    </reaction>
</comment>
<feature type="binding site" evidence="16">
    <location>
        <begin position="93"/>
        <end position="96"/>
    </location>
    <ligand>
        <name>substrate</name>
    </ligand>
</feature>
<evidence type="ECO:0000313" key="18">
    <source>
        <dbReference type="Proteomes" id="UP000643701"/>
    </source>
</evidence>
<evidence type="ECO:0000256" key="1">
    <source>
        <dbReference type="ARBA" id="ARBA00001206"/>
    </source>
</evidence>
<keyword evidence="9 16" id="KW-0547">Nucleotide-binding</keyword>
<feature type="binding site" evidence="16">
    <location>
        <position position="174"/>
    </location>
    <ligand>
        <name>substrate</name>
    </ligand>
</feature>
<accession>A0A967AE04</accession>
<keyword evidence="7 16" id="KW-0963">Cytoplasm</keyword>
<dbReference type="HAMAP" id="MF_01274">
    <property type="entry name" value="Pantothen_kinase_3"/>
    <property type="match status" value="1"/>
</dbReference>
<comment type="cofactor">
    <cofactor evidence="2">
        <name>K(+)</name>
        <dbReference type="ChEBI" id="CHEBI:29103"/>
    </cofactor>
</comment>
<evidence type="ECO:0000256" key="16">
    <source>
        <dbReference type="HAMAP-Rule" id="MF_01274"/>
    </source>
</evidence>
<comment type="subcellular location">
    <subcellularLocation>
        <location evidence="3 16">Cytoplasm</location>
    </subcellularLocation>
</comment>
<comment type="cofactor">
    <cofactor evidence="16">
        <name>NH4(+)</name>
        <dbReference type="ChEBI" id="CHEBI:28938"/>
    </cofactor>
    <cofactor evidence="16">
        <name>K(+)</name>
        <dbReference type="ChEBI" id="CHEBI:29103"/>
    </cofactor>
    <text evidence="16">A monovalent cation. Ammonium or potassium.</text>
</comment>
<keyword evidence="10 16" id="KW-0418">Kinase</keyword>
<dbReference type="SUPFAM" id="SSF53067">
    <property type="entry name" value="Actin-like ATPase domain"/>
    <property type="match status" value="2"/>
</dbReference>
<reference evidence="17" key="1">
    <citation type="submission" date="2020-03" db="EMBL/GenBank/DDBJ databases">
        <title>Psychroflexus Maritimus sp. nov., isolate from marine sediment.</title>
        <authorList>
            <person name="Zhong Y.-L."/>
        </authorList>
    </citation>
    <scope>NUCLEOTIDE SEQUENCE</scope>
    <source>
        <strain evidence="17">C1</strain>
    </source>
</reference>
<dbReference type="GO" id="GO:0004594">
    <property type="term" value="F:pantothenate kinase activity"/>
    <property type="evidence" value="ECO:0007669"/>
    <property type="project" value="UniProtKB-UniRule"/>
</dbReference>
<dbReference type="InterPro" id="IPR043129">
    <property type="entry name" value="ATPase_NBD"/>
</dbReference>
<feature type="binding site" evidence="16">
    <location>
        <begin position="6"/>
        <end position="13"/>
    </location>
    <ligand>
        <name>ATP</name>
        <dbReference type="ChEBI" id="CHEBI:30616"/>
    </ligand>
</feature>
<evidence type="ECO:0000256" key="12">
    <source>
        <dbReference type="ARBA" id="ARBA00022958"/>
    </source>
</evidence>
<evidence type="ECO:0000256" key="14">
    <source>
        <dbReference type="ARBA" id="ARBA00038036"/>
    </source>
</evidence>
<dbReference type="RefSeq" id="WP_166400801.1">
    <property type="nucleotide sequence ID" value="NZ_JAANAS010000083.1"/>
</dbReference>
<evidence type="ECO:0000256" key="5">
    <source>
        <dbReference type="ARBA" id="ARBA00011738"/>
    </source>
</evidence>
<evidence type="ECO:0000256" key="15">
    <source>
        <dbReference type="ARBA" id="ARBA00040883"/>
    </source>
</evidence>
<evidence type="ECO:0000256" key="4">
    <source>
        <dbReference type="ARBA" id="ARBA00005225"/>
    </source>
</evidence>
<evidence type="ECO:0000256" key="6">
    <source>
        <dbReference type="ARBA" id="ARBA00012102"/>
    </source>
</evidence>
<evidence type="ECO:0000256" key="9">
    <source>
        <dbReference type="ARBA" id="ARBA00022741"/>
    </source>
</evidence>
<dbReference type="EC" id="2.7.1.33" evidence="6 16"/>
<dbReference type="AlphaFoldDB" id="A0A967AE04"/>
<dbReference type="GO" id="GO:0005524">
    <property type="term" value="F:ATP binding"/>
    <property type="evidence" value="ECO:0007669"/>
    <property type="project" value="UniProtKB-UniRule"/>
</dbReference>
<feature type="binding site" evidence="16">
    <location>
        <position position="86"/>
    </location>
    <ligand>
        <name>substrate</name>
    </ligand>
</feature>
<comment type="similarity">
    <text evidence="14 16">Belongs to the type III pantothenate kinase family.</text>
</comment>
<feature type="binding site" evidence="16">
    <location>
        <position position="116"/>
    </location>
    <ligand>
        <name>K(+)</name>
        <dbReference type="ChEBI" id="CHEBI:29103"/>
    </ligand>
</feature>
<feature type="active site" description="Proton acceptor" evidence="16">
    <location>
        <position position="95"/>
    </location>
</feature>
<comment type="function">
    <text evidence="16">Catalyzes the phosphorylation of pantothenate (Pan), the first step in CoA biosynthesis.</text>
</comment>
<dbReference type="NCBIfam" id="TIGR00671">
    <property type="entry name" value="baf"/>
    <property type="match status" value="1"/>
</dbReference>
<evidence type="ECO:0000313" key="17">
    <source>
        <dbReference type="EMBL" id="NGZ90564.1"/>
    </source>
</evidence>
<dbReference type="InterPro" id="IPR004619">
    <property type="entry name" value="Type_III_PanK"/>
</dbReference>
<evidence type="ECO:0000256" key="3">
    <source>
        <dbReference type="ARBA" id="ARBA00004496"/>
    </source>
</evidence>
<keyword evidence="16" id="KW-0479">Metal-binding</keyword>
<evidence type="ECO:0000256" key="7">
    <source>
        <dbReference type="ARBA" id="ARBA00022490"/>
    </source>
</evidence>